<dbReference type="Gene3D" id="2.60.40.1820">
    <property type="match status" value="1"/>
</dbReference>
<organism evidence="3 4">
    <name type="scientific">Coraliomargarita algicola</name>
    <dbReference type="NCBI Taxonomy" id="3092156"/>
    <lineage>
        <taxon>Bacteria</taxon>
        <taxon>Pseudomonadati</taxon>
        <taxon>Verrucomicrobiota</taxon>
        <taxon>Opitutia</taxon>
        <taxon>Puniceicoccales</taxon>
        <taxon>Coraliomargaritaceae</taxon>
        <taxon>Coraliomargarita</taxon>
    </lineage>
</organism>
<proteinExistence type="predicted"/>
<reference evidence="3 4" key="1">
    <citation type="submission" date="2023-11" db="EMBL/GenBank/DDBJ databases">
        <title>Coraliomargarita sp. nov., isolated from marine algae.</title>
        <authorList>
            <person name="Lee J.K."/>
            <person name="Baek J.H."/>
            <person name="Kim J.M."/>
            <person name="Choi D.G."/>
            <person name="Jeon C.O."/>
        </authorList>
    </citation>
    <scope>NUCLEOTIDE SEQUENCE [LARGE SCALE GENOMIC DNA]</scope>
    <source>
        <strain evidence="3 4">J2-16</strain>
    </source>
</reference>
<accession>A0ABZ0RJH1</accession>
<evidence type="ECO:0000313" key="4">
    <source>
        <dbReference type="Proteomes" id="UP001324993"/>
    </source>
</evidence>
<dbReference type="SUPFAM" id="SSF117070">
    <property type="entry name" value="LEA14-like"/>
    <property type="match status" value="1"/>
</dbReference>
<dbReference type="Pfam" id="PF03168">
    <property type="entry name" value="LEA_2"/>
    <property type="match status" value="1"/>
</dbReference>
<dbReference type="PROSITE" id="PS51257">
    <property type="entry name" value="PROKAR_LIPOPROTEIN"/>
    <property type="match status" value="1"/>
</dbReference>
<name>A0ABZ0RJH1_9BACT</name>
<dbReference type="Proteomes" id="UP001324993">
    <property type="component" value="Chromosome"/>
</dbReference>
<dbReference type="EMBL" id="CP138858">
    <property type="protein sequence ID" value="WPJ94940.1"/>
    <property type="molecule type" value="Genomic_DNA"/>
</dbReference>
<dbReference type="InterPro" id="IPR013990">
    <property type="entry name" value="WHy-dom"/>
</dbReference>
<feature type="chain" id="PRO_5047077980" evidence="1">
    <location>
        <begin position="21"/>
        <end position="152"/>
    </location>
</feature>
<evidence type="ECO:0000313" key="3">
    <source>
        <dbReference type="EMBL" id="WPJ94940.1"/>
    </source>
</evidence>
<keyword evidence="4" id="KW-1185">Reference proteome</keyword>
<dbReference type="InterPro" id="IPR004864">
    <property type="entry name" value="LEA_2"/>
</dbReference>
<protein>
    <submittedName>
        <fullName evidence="3">LEA type 2 family protein</fullName>
    </submittedName>
</protein>
<dbReference type="RefSeq" id="WP_319831843.1">
    <property type="nucleotide sequence ID" value="NZ_CP138858.1"/>
</dbReference>
<dbReference type="SMART" id="SM00769">
    <property type="entry name" value="WHy"/>
    <property type="match status" value="1"/>
</dbReference>
<keyword evidence="1" id="KW-0732">Signal</keyword>
<sequence>MKSLPLLLLMIATLLLGACASMDPNYEQPQVDVVGISKSATDTAALQFTIQLCIVNPNADTIHLKGLYYQLSLDGIHVINGTANNIPAIEGYSDAVISVSSAASLVNSVRLAARLMETPSSELPYELRTKLGTSSKWMPATTITKTGTLPMR</sequence>
<feature type="domain" description="Water stress and hypersensitive response" evidence="2">
    <location>
        <begin position="31"/>
        <end position="150"/>
    </location>
</feature>
<evidence type="ECO:0000259" key="2">
    <source>
        <dbReference type="SMART" id="SM00769"/>
    </source>
</evidence>
<gene>
    <name evidence="3" type="ORF">SH580_16040</name>
</gene>
<feature type="signal peptide" evidence="1">
    <location>
        <begin position="1"/>
        <end position="20"/>
    </location>
</feature>
<evidence type="ECO:0000256" key="1">
    <source>
        <dbReference type="SAM" id="SignalP"/>
    </source>
</evidence>